<reference evidence="2" key="1">
    <citation type="submission" date="2022-10" db="EMBL/GenBank/DDBJ databases">
        <title>Tapping the CABI collections for fungal endophytes: first genome assemblies for Collariella, Neodidymelliopsis, Ascochyta clinopodiicola, Didymella pomorum, Didymosphaeria variabile, Neocosmospora piperis and Neocucurbitaria cava.</title>
        <authorList>
            <person name="Hill R."/>
        </authorList>
    </citation>
    <scope>NUCLEOTIDE SEQUENCE</scope>
    <source>
        <strain evidence="2">IMI 355082</strain>
    </source>
</reference>
<dbReference type="AlphaFoldDB" id="A0A9W8YMB8"/>
<evidence type="ECO:0000256" key="1">
    <source>
        <dbReference type="SAM" id="Phobius"/>
    </source>
</evidence>
<dbReference type="OrthoDB" id="2150604at2759"/>
<evidence type="ECO:0000313" key="2">
    <source>
        <dbReference type="EMBL" id="KAJ4387523.1"/>
    </source>
</evidence>
<keyword evidence="3" id="KW-1185">Reference proteome</keyword>
<keyword evidence="1" id="KW-0812">Transmembrane</keyword>
<keyword evidence="1" id="KW-0472">Membrane</keyword>
<proteinExistence type="predicted"/>
<dbReference type="Proteomes" id="UP001140453">
    <property type="component" value="Unassembled WGS sequence"/>
</dbReference>
<accession>A0A9W8YMB8</accession>
<feature type="transmembrane region" description="Helical" evidence="1">
    <location>
        <begin position="59"/>
        <end position="80"/>
    </location>
</feature>
<name>A0A9W8YMB8_9PEZI</name>
<protein>
    <submittedName>
        <fullName evidence="2">Alcohol acetyltransferase</fullName>
    </submittedName>
</protein>
<evidence type="ECO:0000313" key="3">
    <source>
        <dbReference type="Proteomes" id="UP001140453"/>
    </source>
</evidence>
<dbReference type="EMBL" id="JAPEVB010000005">
    <property type="protein sequence ID" value="KAJ4387523.1"/>
    <property type="molecule type" value="Genomic_DNA"/>
</dbReference>
<keyword evidence="1" id="KW-1133">Transmembrane helix</keyword>
<sequence>MNKLSSFNASFSYENILGLNRDEATLAAEPQLGSPSRPYTHGWEVEYTEKVNMGKLMPASSSIAAALLVGFTYCLLYPCMRFVSDGRKQMADTARRPRQYSWWVTGIGVLDASPQSDNTTGTISESEQAAVDGDDAWIPSKAQFSLSTESTAAAVMISPLFVAGPNGCLCVAGSWLDFVVDVSTGERTMVDLKQWLLQIATEG</sequence>
<gene>
    <name evidence="2" type="primary">ATF1_2</name>
    <name evidence="2" type="ORF">N0V93_008117</name>
</gene>
<organism evidence="2 3">
    <name type="scientific">Gnomoniopsis smithogilvyi</name>
    <dbReference type="NCBI Taxonomy" id="1191159"/>
    <lineage>
        <taxon>Eukaryota</taxon>
        <taxon>Fungi</taxon>
        <taxon>Dikarya</taxon>
        <taxon>Ascomycota</taxon>
        <taxon>Pezizomycotina</taxon>
        <taxon>Sordariomycetes</taxon>
        <taxon>Sordariomycetidae</taxon>
        <taxon>Diaporthales</taxon>
        <taxon>Gnomoniaceae</taxon>
        <taxon>Gnomoniopsis</taxon>
    </lineage>
</organism>
<comment type="caution">
    <text evidence="2">The sequence shown here is derived from an EMBL/GenBank/DDBJ whole genome shotgun (WGS) entry which is preliminary data.</text>
</comment>